<keyword evidence="1" id="KW-0472">Membrane</keyword>
<evidence type="ECO:0000313" key="3">
    <source>
        <dbReference type="EMBL" id="CAB4686448.1"/>
    </source>
</evidence>
<dbReference type="EMBL" id="CAFBOC010000015">
    <property type="protein sequence ID" value="CAB4983135.1"/>
    <property type="molecule type" value="Genomic_DNA"/>
</dbReference>
<dbReference type="InterPro" id="IPR000462">
    <property type="entry name" value="CDP-OH_P_trans"/>
</dbReference>
<feature type="transmembrane region" description="Helical" evidence="1">
    <location>
        <begin position="110"/>
        <end position="135"/>
    </location>
</feature>
<organism evidence="7">
    <name type="scientific">freshwater metagenome</name>
    <dbReference type="NCBI Taxonomy" id="449393"/>
    <lineage>
        <taxon>unclassified sequences</taxon>
        <taxon>metagenomes</taxon>
        <taxon>ecological metagenomes</taxon>
    </lineage>
</organism>
<feature type="transmembrane region" description="Helical" evidence="1">
    <location>
        <begin position="70"/>
        <end position="89"/>
    </location>
</feature>
<evidence type="ECO:0000256" key="1">
    <source>
        <dbReference type="SAM" id="Phobius"/>
    </source>
</evidence>
<evidence type="ECO:0000313" key="5">
    <source>
        <dbReference type="EMBL" id="CAB4776572.1"/>
    </source>
</evidence>
<evidence type="ECO:0000313" key="8">
    <source>
        <dbReference type="EMBL" id="CAB4938630.1"/>
    </source>
</evidence>
<keyword evidence="1" id="KW-1133">Transmembrane helix</keyword>
<evidence type="ECO:0000313" key="6">
    <source>
        <dbReference type="EMBL" id="CAB4833530.1"/>
    </source>
</evidence>
<feature type="transmembrane region" description="Helical" evidence="1">
    <location>
        <begin position="44"/>
        <end position="64"/>
    </location>
</feature>
<feature type="transmembrane region" description="Helical" evidence="1">
    <location>
        <begin position="180"/>
        <end position="200"/>
    </location>
</feature>
<protein>
    <submittedName>
        <fullName evidence="7">Unannotated protein</fullName>
    </submittedName>
</protein>
<gene>
    <name evidence="3" type="ORF">UFOPK2510_00370</name>
    <name evidence="4" type="ORF">UFOPK2718_00255</name>
    <name evidence="5" type="ORF">UFOPK2936_00560</name>
    <name evidence="6" type="ORF">UFOPK3174_01491</name>
    <name evidence="7" type="ORF">UFOPK3328_00904</name>
    <name evidence="8" type="ORF">UFOPK3779_00365</name>
    <name evidence="9" type="ORF">UFOPK3913_01266</name>
    <name evidence="2" type="ORF">UFOPK4107_00110</name>
</gene>
<dbReference type="GO" id="GO:0016020">
    <property type="term" value="C:membrane"/>
    <property type="evidence" value="ECO:0007669"/>
    <property type="project" value="InterPro"/>
</dbReference>
<dbReference type="EMBL" id="CAEZXO010000002">
    <property type="protein sequence ID" value="CAB4686448.1"/>
    <property type="molecule type" value="Genomic_DNA"/>
</dbReference>
<dbReference type="EMBL" id="CAFABH010000045">
    <property type="protein sequence ID" value="CAB4833530.1"/>
    <property type="molecule type" value="Genomic_DNA"/>
</dbReference>
<dbReference type="GO" id="GO:0008654">
    <property type="term" value="P:phospholipid biosynthetic process"/>
    <property type="evidence" value="ECO:0007669"/>
    <property type="project" value="InterPro"/>
</dbReference>
<evidence type="ECO:0000313" key="7">
    <source>
        <dbReference type="EMBL" id="CAB4868347.1"/>
    </source>
</evidence>
<dbReference type="AlphaFoldDB" id="A0A6J7DCF0"/>
<reference evidence="7" key="1">
    <citation type="submission" date="2020-05" db="EMBL/GenBank/DDBJ databases">
        <authorList>
            <person name="Chiriac C."/>
            <person name="Salcher M."/>
            <person name="Ghai R."/>
            <person name="Kavagutti S V."/>
        </authorList>
    </citation>
    <scope>NUCLEOTIDE SEQUENCE</scope>
</reference>
<dbReference type="EMBL" id="CAFBLD010000005">
    <property type="protein sequence ID" value="CAB4868347.1"/>
    <property type="molecule type" value="Genomic_DNA"/>
</dbReference>
<dbReference type="InterPro" id="IPR043130">
    <property type="entry name" value="CDP-OH_PTrfase_TM_dom"/>
</dbReference>
<dbReference type="Gene3D" id="1.20.120.1760">
    <property type="match status" value="1"/>
</dbReference>
<dbReference type="EMBL" id="CAEZZW010000002">
    <property type="protein sequence ID" value="CAB4776572.1"/>
    <property type="molecule type" value="Genomic_DNA"/>
</dbReference>
<evidence type="ECO:0000313" key="9">
    <source>
        <dbReference type="EMBL" id="CAB4983135.1"/>
    </source>
</evidence>
<keyword evidence="1" id="KW-0812">Transmembrane</keyword>
<evidence type="ECO:0000313" key="4">
    <source>
        <dbReference type="EMBL" id="CAB4718028.1"/>
    </source>
</evidence>
<name>A0A6J7DCF0_9ZZZZ</name>
<sequence length="204" mass="22092">MTLELEGFKLQWSSMHGNADTSGIVGLWLAVSFRCARVCTFLRITPNSLTLLGVVSAVATAIVSPHLWSVPFLALSLIFDGVDGSVAIIQKRVSSRGAIWDAIADRISEICWAIAFYRIGIPLLWILAAATVAAIQEYARARLSAAGVKEVGVVTPAERPVRASFLFCALIVPHAFSLPLLIALVFLQGLSFILVLRFAFSKLH</sequence>
<dbReference type="EMBL" id="CAFBNH010000002">
    <property type="protein sequence ID" value="CAB4938630.1"/>
    <property type="molecule type" value="Genomic_DNA"/>
</dbReference>
<accession>A0A6J7DCF0</accession>
<dbReference type="Pfam" id="PF01066">
    <property type="entry name" value="CDP-OH_P_transf"/>
    <property type="match status" value="1"/>
</dbReference>
<proteinExistence type="predicted"/>
<dbReference type="GO" id="GO:0016780">
    <property type="term" value="F:phosphotransferase activity, for other substituted phosphate groups"/>
    <property type="evidence" value="ECO:0007669"/>
    <property type="project" value="InterPro"/>
</dbReference>
<evidence type="ECO:0000313" key="2">
    <source>
        <dbReference type="EMBL" id="CAB4330242.1"/>
    </source>
</evidence>
<dbReference type="EMBL" id="CAESAE010000001">
    <property type="protein sequence ID" value="CAB4330242.1"/>
    <property type="molecule type" value="Genomic_DNA"/>
</dbReference>
<dbReference type="EMBL" id="CAEZYM010000002">
    <property type="protein sequence ID" value="CAB4718028.1"/>
    <property type="molecule type" value="Genomic_DNA"/>
</dbReference>